<dbReference type="EMBL" id="JAVDVQ010000001">
    <property type="protein sequence ID" value="MDR7080908.1"/>
    <property type="molecule type" value="Genomic_DNA"/>
</dbReference>
<keyword evidence="2" id="KW-0472">Membrane</keyword>
<evidence type="ECO:0000313" key="3">
    <source>
        <dbReference type="EMBL" id="MDR7080908.1"/>
    </source>
</evidence>
<feature type="transmembrane region" description="Helical" evidence="2">
    <location>
        <begin position="240"/>
        <end position="265"/>
    </location>
</feature>
<dbReference type="InterPro" id="IPR026898">
    <property type="entry name" value="PrsW"/>
</dbReference>
<name>A0ABU1U6T5_9MICC</name>
<comment type="caution">
    <text evidence="3">The sequence shown here is derived from an EMBL/GenBank/DDBJ whole genome shotgun (WGS) entry which is preliminary data.</text>
</comment>
<keyword evidence="2" id="KW-0812">Transmembrane</keyword>
<feature type="transmembrane region" description="Helical" evidence="2">
    <location>
        <begin position="99"/>
        <end position="120"/>
    </location>
</feature>
<reference evidence="3 4" key="1">
    <citation type="submission" date="2023-07" db="EMBL/GenBank/DDBJ databases">
        <title>Sorghum-associated microbial communities from plants grown in Nebraska, USA.</title>
        <authorList>
            <person name="Schachtman D."/>
        </authorList>
    </citation>
    <scope>NUCLEOTIDE SEQUENCE [LARGE SCALE GENOMIC DNA]</scope>
    <source>
        <strain evidence="3 4">BE167</strain>
    </source>
</reference>
<dbReference type="Pfam" id="PF13367">
    <property type="entry name" value="PrsW-protease"/>
    <property type="match status" value="1"/>
</dbReference>
<feature type="transmembrane region" description="Helical" evidence="2">
    <location>
        <begin position="308"/>
        <end position="328"/>
    </location>
</feature>
<feature type="compositionally biased region" description="Polar residues" evidence="1">
    <location>
        <begin position="13"/>
        <end position="31"/>
    </location>
</feature>
<dbReference type="Proteomes" id="UP001252243">
    <property type="component" value="Unassembled WGS sequence"/>
</dbReference>
<keyword evidence="4" id="KW-1185">Reference proteome</keyword>
<feature type="transmembrane region" description="Helical" evidence="2">
    <location>
        <begin position="168"/>
        <end position="195"/>
    </location>
</feature>
<accession>A0ABU1U6T5</accession>
<feature type="region of interest" description="Disordered" evidence="1">
    <location>
        <begin position="1"/>
        <end position="39"/>
    </location>
</feature>
<proteinExistence type="predicted"/>
<organism evidence="3 4">
    <name type="scientific">Arthrobacter ginsengisoli</name>
    <dbReference type="NCBI Taxonomy" id="1356565"/>
    <lineage>
        <taxon>Bacteria</taxon>
        <taxon>Bacillati</taxon>
        <taxon>Actinomycetota</taxon>
        <taxon>Actinomycetes</taxon>
        <taxon>Micrococcales</taxon>
        <taxon>Micrococcaceae</taxon>
        <taxon>Arthrobacter</taxon>
    </lineage>
</organism>
<feature type="transmembrane region" description="Helical" evidence="2">
    <location>
        <begin position="71"/>
        <end position="93"/>
    </location>
</feature>
<dbReference type="PANTHER" id="PTHR36844">
    <property type="entry name" value="PROTEASE PRSW"/>
    <property type="match status" value="1"/>
</dbReference>
<evidence type="ECO:0000256" key="1">
    <source>
        <dbReference type="SAM" id="MobiDB-lite"/>
    </source>
</evidence>
<feature type="transmembrane region" description="Helical" evidence="2">
    <location>
        <begin position="277"/>
        <end position="296"/>
    </location>
</feature>
<dbReference type="RefSeq" id="WP_310049680.1">
    <property type="nucleotide sequence ID" value="NZ_JAVDVQ010000001.1"/>
</dbReference>
<evidence type="ECO:0000256" key="2">
    <source>
        <dbReference type="SAM" id="Phobius"/>
    </source>
</evidence>
<protein>
    <submittedName>
        <fullName evidence="3">RsiW-degrading membrane proteinase PrsW (M82 family)</fullName>
    </submittedName>
</protein>
<sequence>MRTNGPRPGQDRPGSSSGGRRQLPRQANPTWLGQIRPEDYRPAPVHNGGRFPAAPLPALPAVPRSPRSAGVVGLVLAGGFLAFISLFLVLPFLLGSTGLSGFVIGFLASLVPLGTVLLTVRFIDRWEPEPRALLLFAFVWGAVVSIAVTMLLQPYFTLVAGPASGLDYTTFAVTVQAPVVEEFAKSLGLLLLLLFARKHFDGPVDGVVFAFTIAAGFAFTENILYFGRAIATSSDPGTDLAVVFFLRGVMSPFAHAIFTGTTGLIMGFAARRWHNGLSVLAFGVGLVPAMLLHSAWNSMGQDFLAQYLLVQVPIFLLAVLVIVLLRLAERRLTRQRLTEYAAAGWFTAAEVDMLATGGGRRAALRWAGSIGRRPQMNALLQAATRLAFTRQRILSGRDVPAHQLDERHQLAEIAGLRSAVVG</sequence>
<evidence type="ECO:0000313" key="4">
    <source>
        <dbReference type="Proteomes" id="UP001252243"/>
    </source>
</evidence>
<feature type="transmembrane region" description="Helical" evidence="2">
    <location>
        <begin position="207"/>
        <end position="228"/>
    </location>
</feature>
<gene>
    <name evidence="3" type="ORF">J2X01_000177</name>
</gene>
<feature type="transmembrane region" description="Helical" evidence="2">
    <location>
        <begin position="132"/>
        <end position="156"/>
    </location>
</feature>
<dbReference type="PANTHER" id="PTHR36844:SF1">
    <property type="entry name" value="PROTEASE PRSW"/>
    <property type="match status" value="1"/>
</dbReference>
<keyword evidence="2" id="KW-1133">Transmembrane helix</keyword>